<comment type="caution">
    <text evidence="2">The sequence shown here is derived from an EMBL/GenBank/DDBJ whole genome shotgun (WGS) entry which is preliminary data.</text>
</comment>
<dbReference type="AlphaFoldDB" id="A0A5R9KV18"/>
<gene>
    <name evidence="2" type="ORF">FEN17_11490</name>
</gene>
<dbReference type="OrthoDB" id="949129at2"/>
<evidence type="ECO:0000313" key="3">
    <source>
        <dbReference type="Proteomes" id="UP000306402"/>
    </source>
</evidence>
<keyword evidence="1" id="KW-0732">Signal</keyword>
<name>A0A5R9KV18_9BACT</name>
<proteinExistence type="predicted"/>
<dbReference type="Proteomes" id="UP000306402">
    <property type="component" value="Unassembled WGS sequence"/>
</dbReference>
<organism evidence="2 3">
    <name type="scientific">Dyadobacter luticola</name>
    <dbReference type="NCBI Taxonomy" id="1979387"/>
    <lineage>
        <taxon>Bacteria</taxon>
        <taxon>Pseudomonadati</taxon>
        <taxon>Bacteroidota</taxon>
        <taxon>Cytophagia</taxon>
        <taxon>Cytophagales</taxon>
        <taxon>Spirosomataceae</taxon>
        <taxon>Dyadobacter</taxon>
    </lineage>
</organism>
<sequence length="518" mass="59385">MKKLVLAFILLLSAHSFLYAQNEQPRDILKTSLRKMSEGKVMTSFELQITFESLGQTVADPFHADAAKDLMEEIMKAAPDSMKKQLEISMKEASSRLSASMTEMYQGNIKQVKVDFKSDKAVSIGLRNNSLRGSMDTSRYVLDRAKTKMADLLTENPIALLQVLTADTTELHYTGISLVNDEENHVIQARTGSGWLDIYIEKKSGLVTQIARSHIDNDPLIGSKPEHYQDFTKYLNYQKTDGFLLPRIVEEISTRINVDVKYRLEWVSINKRLDENTFAPEPTYEEKTRFKVFPLRDSLFVIRQFGNGSEAQSLVRITGQGTLDLFMEPINHEAIAEKFVETLIAKFPERRFGNVFCSAHVSWISAFAPFFRHGAHVFTPKGNGMMSEEREHLYNKTEDSTWKARKAEGVLTIYEQSFSKNGVSIFVMNPGVKDEWDQLHVFYYLPKQKLIYYKGIHSESATGSRTVYPVEKRLYDFISSEKLDVKHLIITNSFIENPPLEISFADFERRMKRSVNPK</sequence>
<dbReference type="EMBL" id="VCEJ01000004">
    <property type="protein sequence ID" value="TLV00126.1"/>
    <property type="molecule type" value="Genomic_DNA"/>
</dbReference>
<evidence type="ECO:0008006" key="4">
    <source>
        <dbReference type="Google" id="ProtNLM"/>
    </source>
</evidence>
<evidence type="ECO:0000256" key="1">
    <source>
        <dbReference type="SAM" id="SignalP"/>
    </source>
</evidence>
<feature type="chain" id="PRO_5024303667" description="DUF4252 domain-containing protein" evidence="1">
    <location>
        <begin position="21"/>
        <end position="518"/>
    </location>
</feature>
<protein>
    <recommendedName>
        <fullName evidence="4">DUF4252 domain-containing protein</fullName>
    </recommendedName>
</protein>
<feature type="signal peptide" evidence="1">
    <location>
        <begin position="1"/>
        <end position="20"/>
    </location>
</feature>
<keyword evidence="3" id="KW-1185">Reference proteome</keyword>
<evidence type="ECO:0000313" key="2">
    <source>
        <dbReference type="EMBL" id="TLV00126.1"/>
    </source>
</evidence>
<reference evidence="2 3" key="1">
    <citation type="submission" date="2019-05" db="EMBL/GenBank/DDBJ databases">
        <authorList>
            <person name="Qu J.-H."/>
        </authorList>
    </citation>
    <scope>NUCLEOTIDE SEQUENCE [LARGE SCALE GENOMIC DNA]</scope>
    <source>
        <strain evidence="2 3">T17</strain>
    </source>
</reference>
<accession>A0A5R9KV18</accession>